<protein>
    <submittedName>
        <fullName evidence="2">Uncharacterized protein</fullName>
    </submittedName>
</protein>
<sequence>MNNKVILPVRLDSYAGDTSALEAHFFEDSEEYGGKSVPDDSMEIAVYIVNGKIDHSLTEYGYQSLEELLNTHKDEKIIGLRENRKDVEDTPGVLLAEDWDALDAKWAQEVAEERTGTAKAPTKTIKEAQTNEA</sequence>
<organism evidence="2">
    <name type="scientific">viral metagenome</name>
    <dbReference type="NCBI Taxonomy" id="1070528"/>
    <lineage>
        <taxon>unclassified sequences</taxon>
        <taxon>metagenomes</taxon>
        <taxon>organismal metagenomes</taxon>
    </lineage>
</organism>
<gene>
    <name evidence="2" type="ORF">MM171A01390_0006</name>
</gene>
<accession>A0A6M3M1S1</accession>
<evidence type="ECO:0000256" key="1">
    <source>
        <dbReference type="SAM" id="MobiDB-lite"/>
    </source>
</evidence>
<dbReference type="AlphaFoldDB" id="A0A6M3M1S1"/>
<dbReference type="EMBL" id="MT143623">
    <property type="protein sequence ID" value="QJA99021.1"/>
    <property type="molecule type" value="Genomic_DNA"/>
</dbReference>
<name>A0A6M3M1S1_9ZZZZ</name>
<evidence type="ECO:0000313" key="2">
    <source>
        <dbReference type="EMBL" id="QJA99021.1"/>
    </source>
</evidence>
<reference evidence="2" key="1">
    <citation type="submission" date="2020-03" db="EMBL/GenBank/DDBJ databases">
        <title>The deep terrestrial virosphere.</title>
        <authorList>
            <person name="Holmfeldt K."/>
            <person name="Nilsson E."/>
            <person name="Simone D."/>
            <person name="Lopez-Fernandez M."/>
            <person name="Wu X."/>
            <person name="de Brujin I."/>
            <person name="Lundin D."/>
            <person name="Andersson A."/>
            <person name="Bertilsson S."/>
            <person name="Dopson M."/>
        </authorList>
    </citation>
    <scope>NUCLEOTIDE SEQUENCE</scope>
    <source>
        <strain evidence="2">MM171A01390</strain>
    </source>
</reference>
<proteinExistence type="predicted"/>
<feature type="region of interest" description="Disordered" evidence="1">
    <location>
        <begin position="113"/>
        <end position="133"/>
    </location>
</feature>